<dbReference type="GO" id="GO:0008170">
    <property type="term" value="F:N-methyltransferase activity"/>
    <property type="evidence" value="ECO:0007669"/>
    <property type="project" value="InterPro"/>
</dbReference>
<feature type="domain" description="DNA methylase N-4/N-6" evidence="3">
    <location>
        <begin position="20"/>
        <end position="148"/>
    </location>
</feature>
<feature type="non-terminal residue" evidence="4">
    <location>
        <position position="1"/>
    </location>
</feature>
<dbReference type="EMBL" id="LAZR01016197">
    <property type="protein sequence ID" value="KKM05541.1"/>
    <property type="molecule type" value="Genomic_DNA"/>
</dbReference>
<gene>
    <name evidence="4" type="ORF">LCGC14_1753070</name>
</gene>
<dbReference type="PRINTS" id="PR00508">
    <property type="entry name" value="S21N4MTFRASE"/>
</dbReference>
<dbReference type="AlphaFoldDB" id="A0A0F9JIE5"/>
<evidence type="ECO:0000256" key="2">
    <source>
        <dbReference type="ARBA" id="ARBA00022679"/>
    </source>
</evidence>
<dbReference type="InterPro" id="IPR029063">
    <property type="entry name" value="SAM-dependent_MTases_sf"/>
</dbReference>
<name>A0A0F9JIE5_9ZZZZ</name>
<keyword evidence="2" id="KW-0808">Transferase</keyword>
<dbReference type="InterPro" id="IPR001091">
    <property type="entry name" value="RM_Methyltransferase"/>
</dbReference>
<dbReference type="SUPFAM" id="SSF53335">
    <property type="entry name" value="S-adenosyl-L-methionine-dependent methyltransferases"/>
    <property type="match status" value="1"/>
</dbReference>
<feature type="domain" description="DNA methylase N-4/N-6" evidence="3">
    <location>
        <begin position="228"/>
        <end position="266"/>
    </location>
</feature>
<dbReference type="GO" id="GO:0003677">
    <property type="term" value="F:DNA binding"/>
    <property type="evidence" value="ECO:0007669"/>
    <property type="project" value="InterPro"/>
</dbReference>
<evidence type="ECO:0000256" key="1">
    <source>
        <dbReference type="ARBA" id="ARBA00022603"/>
    </source>
</evidence>
<comment type="caution">
    <text evidence="4">The sequence shown here is derived from an EMBL/GenBank/DDBJ whole genome shotgun (WGS) entry which is preliminary data.</text>
</comment>
<evidence type="ECO:0000259" key="3">
    <source>
        <dbReference type="Pfam" id="PF01555"/>
    </source>
</evidence>
<protein>
    <recommendedName>
        <fullName evidence="3">DNA methylase N-4/N-6 domain-containing protein</fullName>
    </recommendedName>
</protein>
<dbReference type="InterPro" id="IPR002941">
    <property type="entry name" value="DNA_methylase_N4/N6"/>
</dbReference>
<organism evidence="4">
    <name type="scientific">marine sediment metagenome</name>
    <dbReference type="NCBI Taxonomy" id="412755"/>
    <lineage>
        <taxon>unclassified sequences</taxon>
        <taxon>metagenomes</taxon>
        <taxon>ecological metagenomes</taxon>
    </lineage>
</organism>
<dbReference type="Pfam" id="PF01555">
    <property type="entry name" value="N6_N4_Mtase"/>
    <property type="match status" value="2"/>
</dbReference>
<proteinExistence type="predicted"/>
<dbReference type="Gene3D" id="3.40.50.150">
    <property type="entry name" value="Vaccinia Virus protein VP39"/>
    <property type="match status" value="2"/>
</dbReference>
<accession>A0A0F9JIE5</accession>
<dbReference type="GO" id="GO:0032259">
    <property type="term" value="P:methylation"/>
    <property type="evidence" value="ECO:0007669"/>
    <property type="project" value="UniProtKB-KW"/>
</dbReference>
<evidence type="ECO:0000313" key="4">
    <source>
        <dbReference type="EMBL" id="KKM05541.1"/>
    </source>
</evidence>
<keyword evidence="1" id="KW-0489">Methyltransferase</keyword>
<sequence length="291" mass="33436">AVKCPKVQIPDKSLCLIPQRFAIEMVNRGWILRNTIIWHKPNPMPSSAKDRFTVDFEYIYFFVKQKRYWFEPQYEPQLKTRQAGTQNQKQKGKNEHGVKGWERTECFFNSLGRNKRTVWKIPTQAFPEAHFATYPEKLVEPMVKSGCPEFICTKCGKARGKIYEPTMKIERSQTYDGKQQGQDKQFSHKRIQMLVKAGREAGLPHDNTVVPKEFKGYTDCGCGEGWRHGIVLDPFAGSGTTCLVAAQNRRDWIGIELKAEYIEMAKRRIAVVETGVPVAEQKQGQKGLFEA</sequence>
<reference evidence="4" key="1">
    <citation type="journal article" date="2015" name="Nature">
        <title>Complex archaea that bridge the gap between prokaryotes and eukaryotes.</title>
        <authorList>
            <person name="Spang A."/>
            <person name="Saw J.H."/>
            <person name="Jorgensen S.L."/>
            <person name="Zaremba-Niedzwiedzka K."/>
            <person name="Martijn J."/>
            <person name="Lind A.E."/>
            <person name="van Eijk R."/>
            <person name="Schleper C."/>
            <person name="Guy L."/>
            <person name="Ettema T.J."/>
        </authorList>
    </citation>
    <scope>NUCLEOTIDE SEQUENCE</scope>
</reference>